<dbReference type="Proteomes" id="UP000244128">
    <property type="component" value="Unassembled WGS sequence"/>
</dbReference>
<feature type="domain" description="Ice-binding protein C-terminal" evidence="2">
    <location>
        <begin position="200"/>
        <end position="224"/>
    </location>
</feature>
<keyword evidence="1" id="KW-0732">Signal</keyword>
<proteinExistence type="predicted"/>
<comment type="caution">
    <text evidence="3">The sequence shown here is derived from an EMBL/GenBank/DDBJ whole genome shotgun (WGS) entry which is preliminary data.</text>
</comment>
<evidence type="ECO:0000313" key="3">
    <source>
        <dbReference type="EMBL" id="PTQ76298.1"/>
    </source>
</evidence>
<sequence>MFKQILLTAAVLSVSISTAFATTTIGGATLTDTATVNSGTVSPTSYLSYVSGGNGATGWADGSTYGGDGFTAAAAMSSADHHWLQYDPAILVYSPAALSSVLAIPAIDHGWNADNTGEFWEPFEFRIYGSDSSGALLEEGHITSVWARGVDDTSALKNADDWSSQWSFTGSYNYFAVVSGDRLVGGPWSAGEGEIDAIAAIPEPETYAMLLAGLGLLGFAARRRKH</sequence>
<evidence type="ECO:0000259" key="2">
    <source>
        <dbReference type="Pfam" id="PF07589"/>
    </source>
</evidence>
<evidence type="ECO:0000313" key="4">
    <source>
        <dbReference type="Proteomes" id="UP000244128"/>
    </source>
</evidence>
<feature type="chain" id="PRO_5015661641" evidence="1">
    <location>
        <begin position="22"/>
        <end position="226"/>
    </location>
</feature>
<name>A0A2T5HXV4_9PROT</name>
<reference evidence="3 4" key="1">
    <citation type="submission" date="2018-04" db="EMBL/GenBank/DDBJ databases">
        <title>Active sludge and wastewater microbial communities from Klosterneuburg, Austria.</title>
        <authorList>
            <person name="Wagner M."/>
        </authorList>
    </citation>
    <scope>NUCLEOTIDE SEQUENCE [LARGE SCALE GENOMIC DNA]</scope>
    <source>
        <strain evidence="3 4">Nm49</strain>
    </source>
</reference>
<dbReference type="EMBL" id="QAOI01000019">
    <property type="protein sequence ID" value="PTQ76298.1"/>
    <property type="molecule type" value="Genomic_DNA"/>
</dbReference>
<dbReference type="AlphaFoldDB" id="A0A2T5HXV4"/>
<feature type="signal peptide" evidence="1">
    <location>
        <begin position="1"/>
        <end position="21"/>
    </location>
</feature>
<dbReference type="NCBIfam" id="TIGR02595">
    <property type="entry name" value="PEP_CTERM"/>
    <property type="match status" value="1"/>
</dbReference>
<dbReference type="RefSeq" id="WP_181258443.1">
    <property type="nucleotide sequence ID" value="NZ_QAOI01000019.1"/>
</dbReference>
<gene>
    <name evidence="3" type="ORF">C8R26_11912</name>
</gene>
<dbReference type="InterPro" id="IPR013424">
    <property type="entry name" value="Ice-binding_C"/>
</dbReference>
<evidence type="ECO:0000256" key="1">
    <source>
        <dbReference type="SAM" id="SignalP"/>
    </source>
</evidence>
<dbReference type="Pfam" id="PF07589">
    <property type="entry name" value="PEP-CTERM"/>
    <property type="match status" value="1"/>
</dbReference>
<organism evidence="3 4">
    <name type="scientific">Nitrosomonas oligotropha</name>
    <dbReference type="NCBI Taxonomy" id="42354"/>
    <lineage>
        <taxon>Bacteria</taxon>
        <taxon>Pseudomonadati</taxon>
        <taxon>Pseudomonadota</taxon>
        <taxon>Betaproteobacteria</taxon>
        <taxon>Nitrosomonadales</taxon>
        <taxon>Nitrosomonadaceae</taxon>
        <taxon>Nitrosomonas</taxon>
    </lineage>
</organism>
<protein>
    <submittedName>
        <fullName evidence="3">Putative secreted protein with PEP-CTERM sorting signal</fullName>
    </submittedName>
</protein>
<dbReference type="NCBIfam" id="NF038126">
    <property type="entry name" value="PEP_CTERM_FxDxF"/>
    <property type="match status" value="1"/>
</dbReference>
<accession>A0A2T5HXV4</accession>